<dbReference type="SUPFAM" id="SSF48452">
    <property type="entry name" value="TPR-like"/>
    <property type="match status" value="1"/>
</dbReference>
<comment type="subcellular location">
    <subcellularLocation>
        <location evidence="1">Nucleus</location>
    </subcellularLocation>
</comment>
<dbReference type="InterPro" id="IPR011990">
    <property type="entry name" value="TPR-like_helical_dom_sf"/>
</dbReference>
<organism evidence="7 9">
    <name type="scientific">Vanilla planifolia</name>
    <name type="common">Vanilla</name>
    <dbReference type="NCBI Taxonomy" id="51239"/>
    <lineage>
        <taxon>Eukaryota</taxon>
        <taxon>Viridiplantae</taxon>
        <taxon>Streptophyta</taxon>
        <taxon>Embryophyta</taxon>
        <taxon>Tracheophyta</taxon>
        <taxon>Spermatophyta</taxon>
        <taxon>Magnoliopsida</taxon>
        <taxon>Liliopsida</taxon>
        <taxon>Asparagales</taxon>
        <taxon>Orchidaceae</taxon>
        <taxon>Vanilloideae</taxon>
        <taxon>Vanilleae</taxon>
        <taxon>Vanilla</taxon>
    </lineage>
</organism>
<dbReference type="AlphaFoldDB" id="A0A835Q3Q9"/>
<reference evidence="8 9" key="1">
    <citation type="journal article" date="2020" name="Nat. Food">
        <title>A phased Vanilla planifolia genome enables genetic improvement of flavour and production.</title>
        <authorList>
            <person name="Hasing T."/>
            <person name="Tang H."/>
            <person name="Brym M."/>
            <person name="Khazi F."/>
            <person name="Huang T."/>
            <person name="Chambers A.H."/>
        </authorList>
    </citation>
    <scope>NUCLEOTIDE SEQUENCE [LARGE SCALE GENOMIC DNA]</scope>
    <source>
        <tissue evidence="7">Leaf</tissue>
    </source>
</reference>
<name>A0A835Q3Q9_VANPL</name>
<keyword evidence="3" id="KW-0802">TPR repeat</keyword>
<evidence type="ECO:0000256" key="5">
    <source>
        <dbReference type="ARBA" id="ARBA00023242"/>
    </source>
</evidence>
<dbReference type="PANTHER" id="PTHR36326">
    <property type="entry name" value="PROTEIN POLLENLESS 3-LIKE 2"/>
    <property type="match status" value="1"/>
</dbReference>
<keyword evidence="4" id="KW-0175">Coiled coil</keyword>
<evidence type="ECO:0000313" key="9">
    <source>
        <dbReference type="Proteomes" id="UP000639772"/>
    </source>
</evidence>
<dbReference type="InterPro" id="IPR044961">
    <property type="entry name" value="MS5/SDI1"/>
</dbReference>
<dbReference type="Proteomes" id="UP000636800">
    <property type="component" value="Chromosome 11"/>
</dbReference>
<evidence type="ECO:0000313" key="8">
    <source>
        <dbReference type="Proteomes" id="UP000636800"/>
    </source>
</evidence>
<evidence type="ECO:0000256" key="3">
    <source>
        <dbReference type="ARBA" id="ARBA00022803"/>
    </source>
</evidence>
<dbReference type="PANTHER" id="PTHR36326:SF2">
    <property type="entry name" value="PROTEIN SULFUR DEFICIENCY-INDUCED 2"/>
    <property type="match status" value="1"/>
</dbReference>
<gene>
    <name evidence="7" type="ORF">HPP92_020898</name>
    <name evidence="6" type="ORF">HPP92_021236</name>
</gene>
<dbReference type="Proteomes" id="UP000639772">
    <property type="component" value="Chromosome 11"/>
</dbReference>
<dbReference type="EMBL" id="JADCNM010000011">
    <property type="protein sequence ID" value="KAG0462422.1"/>
    <property type="molecule type" value="Genomic_DNA"/>
</dbReference>
<dbReference type="OrthoDB" id="10258631at2759"/>
<keyword evidence="5" id="KW-0539">Nucleus</keyword>
<dbReference type="EMBL" id="JADCNL010000011">
    <property type="protein sequence ID" value="KAG0460939.1"/>
    <property type="molecule type" value="Genomic_DNA"/>
</dbReference>
<evidence type="ECO:0000256" key="4">
    <source>
        <dbReference type="ARBA" id="ARBA00023054"/>
    </source>
</evidence>
<protein>
    <submittedName>
        <fullName evidence="7">Uncharacterized protein</fullName>
    </submittedName>
</protein>
<dbReference type="GO" id="GO:0005634">
    <property type="term" value="C:nucleus"/>
    <property type="evidence" value="ECO:0007669"/>
    <property type="project" value="UniProtKB-SubCell"/>
</dbReference>
<proteinExistence type="predicted"/>
<comment type="caution">
    <text evidence="7">The sequence shown here is derived from an EMBL/GenBank/DDBJ whole genome shotgun (WGS) entry which is preliminary data.</text>
</comment>
<evidence type="ECO:0000256" key="1">
    <source>
        <dbReference type="ARBA" id="ARBA00004123"/>
    </source>
</evidence>
<evidence type="ECO:0000313" key="6">
    <source>
        <dbReference type="EMBL" id="KAG0460939.1"/>
    </source>
</evidence>
<accession>A0A835Q3Q9</accession>
<keyword evidence="8" id="KW-1185">Reference proteome</keyword>
<dbReference type="Gene3D" id="1.25.40.10">
    <property type="entry name" value="Tetratricopeptide repeat domain"/>
    <property type="match status" value="1"/>
</dbReference>
<evidence type="ECO:0000313" key="7">
    <source>
        <dbReference type="EMBL" id="KAG0462422.1"/>
    </source>
</evidence>
<keyword evidence="2" id="KW-0677">Repeat</keyword>
<evidence type="ECO:0000256" key="2">
    <source>
        <dbReference type="ARBA" id="ARBA00022737"/>
    </source>
</evidence>
<sequence>MEGSGARKEKQELFHVIHKVPFGDSPYVRAKHLQLVAKDLEASIPWFWKAINNGDRIDSALKDMALVMKQKNRAEDAIEAIKSFRHLCSKHAQESLDNVLIDLYKKCGRVEEQIALLKKKLKLIYSGEVFNGKSTKTARSHGRKFQVSIAQEISRVLQGNYKASEAVYLKAQMIDSDSNKACNLGLCLIKQGRFGEARHVLHDVLSGRFRASRDGKVMQRAAELLQETETALLHIGGQKTSKSLEEEAIERISLLLNEWAPLESIFDRSPVFEDIGRLRDEVAS</sequence>